<evidence type="ECO:0000256" key="4">
    <source>
        <dbReference type="ARBA" id="ARBA00022728"/>
    </source>
</evidence>
<dbReference type="Pfam" id="PF07842">
    <property type="entry name" value="GCFC"/>
    <property type="match status" value="1"/>
</dbReference>
<evidence type="ECO:0000313" key="9">
    <source>
        <dbReference type="EMBL" id="CAJ2510594.1"/>
    </source>
</evidence>
<protein>
    <submittedName>
        <fullName evidence="9">Uu.00g062190.m01.CDS01</fullName>
    </submittedName>
</protein>
<feature type="region of interest" description="Disordered" evidence="7">
    <location>
        <begin position="1"/>
        <end position="228"/>
    </location>
</feature>
<name>A0AAI8YMS0_9PEZI</name>
<evidence type="ECO:0000259" key="8">
    <source>
        <dbReference type="PROSITE" id="PS50174"/>
    </source>
</evidence>
<keyword evidence="6" id="KW-0539">Nucleus</keyword>
<feature type="compositionally biased region" description="Basic and acidic residues" evidence="7">
    <location>
        <begin position="275"/>
        <end position="316"/>
    </location>
</feature>
<dbReference type="InterPro" id="IPR000467">
    <property type="entry name" value="G_patch_dom"/>
</dbReference>
<dbReference type="Pfam" id="PF01585">
    <property type="entry name" value="G-patch"/>
    <property type="match status" value="1"/>
</dbReference>
<evidence type="ECO:0000313" key="10">
    <source>
        <dbReference type="Proteomes" id="UP001295740"/>
    </source>
</evidence>
<gene>
    <name evidence="9" type="ORF">KHLLAP_LOCUS11062</name>
</gene>
<sequence>MSFDPTNISKADAAAYSSSDNDEDDYDEYLQPSLDPRADEFVDHNPRKRRRTGRNAKESAALGIFGSDSEDDGPGRRWKGKKDLRHKNVAFVSAGQEKLDEEMDEDEDEEDEDELGSRPGLGNGSRTTQDHEEEEEDDDDDDMAGVGLGFRASAQGLGWAPPPRSQGASAALNTPSKSTGFKTKYDGSTRLGKGFVPSSANAPVLNPGLDDGPSSATQTPKPSVFTGTGKAKSFAAKMMARMGYVEGQGLGAQAQGRNVIIEPTLRPQGVGLGAVREKSEQERKEEKRQARMRGEEVVDSDKERKKAERERNRKGLDSVTGSGASTPRRPKTKYMTVGDIQKAAPGLHIPDAFAPILDMTGRDSKLLTSSSGLLTPRAGTELVEQTEARKLARRAQGDLTAFVEEYKSLNERKAWLDMETHQRQQQLDELESEFSALDVFSSVLDDISQAARDRQWDLVISGLKKAEAASSTHTEQLASIAVACIHPFLREAVQGWQPLDDPKLGNFATDLSGIRGLLGLKNKAGNGNAVAKWQDFDVDATYRHQKSTTAYESMIYKLLFPKLVTTVSQIWDVYDAAPLIAIFDKWDQLFPAFVRSQLLEQVVRRLDDAIGNWKPRKKQHNLPHLWLFPWLQHLPVHHLEPKGTGLVADVRRKFRQLIDVWEFDKGVIPGLKQWKDIFRPNKAQDQWKPLVMHHILPSMARYLRANFRIDPSDQEPYLMMLSGVLKWTDIISNSMVAEVIVTEVFPMFHEVLYQWLVSDNSNYEEIGTWFQWWKDDVFPAEVSSQQSLVAEFGKASLTIEHALDLGGDAKRRLPRPDGLPALQSKSRSHKSKAEQKPIPVLAPSQPLEKAEPTFRDEVEEWCQENDLQFIPVRKTNETGKHYFRITARMDGKGGVLAYFKGDILVVESRKTSGEYRRELKQDWSLLLDPLYDEVDQGGRS</sequence>
<feature type="compositionally biased region" description="Basic residues" evidence="7">
    <location>
        <begin position="76"/>
        <end position="88"/>
    </location>
</feature>
<dbReference type="Proteomes" id="UP001295740">
    <property type="component" value="Unassembled WGS sequence"/>
</dbReference>
<dbReference type="PANTHER" id="PTHR23329">
    <property type="entry name" value="TUFTELIN-INTERACTING PROTEIN 11-RELATED"/>
    <property type="match status" value="1"/>
</dbReference>
<organism evidence="9 10">
    <name type="scientific">Anthostomella pinea</name>
    <dbReference type="NCBI Taxonomy" id="933095"/>
    <lineage>
        <taxon>Eukaryota</taxon>
        <taxon>Fungi</taxon>
        <taxon>Dikarya</taxon>
        <taxon>Ascomycota</taxon>
        <taxon>Pezizomycotina</taxon>
        <taxon>Sordariomycetes</taxon>
        <taxon>Xylariomycetidae</taxon>
        <taxon>Xylariales</taxon>
        <taxon>Xylariaceae</taxon>
        <taxon>Anthostomella</taxon>
    </lineage>
</organism>
<dbReference type="SMART" id="SM00443">
    <property type="entry name" value="G_patch"/>
    <property type="match status" value="1"/>
</dbReference>
<comment type="caution">
    <text evidence="9">The sequence shown here is derived from an EMBL/GenBank/DDBJ whole genome shotgun (WGS) entry which is preliminary data.</text>
</comment>
<evidence type="ECO:0000256" key="2">
    <source>
        <dbReference type="ARBA" id="ARBA00010900"/>
    </source>
</evidence>
<dbReference type="Pfam" id="PF12457">
    <property type="entry name" value="TIP_N"/>
    <property type="match status" value="1"/>
</dbReference>
<evidence type="ECO:0000256" key="5">
    <source>
        <dbReference type="ARBA" id="ARBA00023187"/>
    </source>
</evidence>
<dbReference type="GO" id="GO:0000390">
    <property type="term" value="P:spliceosomal complex disassembly"/>
    <property type="evidence" value="ECO:0007669"/>
    <property type="project" value="InterPro"/>
</dbReference>
<dbReference type="GO" id="GO:0003676">
    <property type="term" value="F:nucleic acid binding"/>
    <property type="evidence" value="ECO:0007669"/>
    <property type="project" value="InterPro"/>
</dbReference>
<dbReference type="EMBL" id="CAUWAG010000018">
    <property type="protein sequence ID" value="CAJ2510594.1"/>
    <property type="molecule type" value="Genomic_DNA"/>
</dbReference>
<comment type="similarity">
    <text evidence="2">Belongs to the TFP11/STIP family.</text>
</comment>
<keyword evidence="3" id="KW-0507">mRNA processing</keyword>
<comment type="subcellular location">
    <subcellularLocation>
        <location evidence="1">Nucleus</location>
    </subcellularLocation>
</comment>
<dbReference type="PANTHER" id="PTHR23329:SF1">
    <property type="entry name" value="TUFTELIN-INTERACTING PROTEIN 11"/>
    <property type="match status" value="1"/>
</dbReference>
<feature type="compositionally biased region" description="Acidic residues" evidence="7">
    <location>
        <begin position="99"/>
        <end position="114"/>
    </location>
</feature>
<proteinExistence type="inferred from homology"/>
<dbReference type="InterPro" id="IPR022783">
    <property type="entry name" value="GCFC_dom"/>
</dbReference>
<feature type="region of interest" description="Disordered" evidence="7">
    <location>
        <begin position="271"/>
        <end position="331"/>
    </location>
</feature>
<dbReference type="GO" id="GO:0071008">
    <property type="term" value="C:U2-type post-mRNA release spliceosomal complex"/>
    <property type="evidence" value="ECO:0007669"/>
    <property type="project" value="TreeGrafter"/>
</dbReference>
<feature type="domain" description="G-patch" evidence="8">
    <location>
        <begin position="231"/>
        <end position="277"/>
    </location>
</feature>
<dbReference type="PROSITE" id="PS50174">
    <property type="entry name" value="G_PATCH"/>
    <property type="match status" value="1"/>
</dbReference>
<feature type="region of interest" description="Disordered" evidence="7">
    <location>
        <begin position="808"/>
        <end position="843"/>
    </location>
</feature>
<keyword evidence="4" id="KW-0747">Spliceosome</keyword>
<dbReference type="AlphaFoldDB" id="A0AAI8YMS0"/>
<feature type="compositionally biased region" description="Acidic residues" evidence="7">
    <location>
        <begin position="131"/>
        <end position="143"/>
    </location>
</feature>
<evidence type="ECO:0000256" key="3">
    <source>
        <dbReference type="ARBA" id="ARBA00022664"/>
    </source>
</evidence>
<evidence type="ECO:0000256" key="7">
    <source>
        <dbReference type="SAM" id="MobiDB-lite"/>
    </source>
</evidence>
<evidence type="ECO:0000256" key="6">
    <source>
        <dbReference type="ARBA" id="ARBA00023242"/>
    </source>
</evidence>
<dbReference type="InterPro" id="IPR045211">
    <property type="entry name" value="TFP11/STIP/Ntr1"/>
</dbReference>
<keyword evidence="5" id="KW-0508">mRNA splicing</keyword>
<feature type="compositionally biased region" description="Polar residues" evidence="7">
    <location>
        <begin position="166"/>
        <end position="181"/>
    </location>
</feature>
<evidence type="ECO:0000256" key="1">
    <source>
        <dbReference type="ARBA" id="ARBA00004123"/>
    </source>
</evidence>
<dbReference type="InterPro" id="IPR022159">
    <property type="entry name" value="STIP/TFIP11_N"/>
</dbReference>
<feature type="compositionally biased region" description="Basic and acidic residues" evidence="7">
    <location>
        <begin position="36"/>
        <end position="45"/>
    </location>
</feature>
<accession>A0AAI8YMS0</accession>
<reference evidence="9" key="1">
    <citation type="submission" date="2023-10" db="EMBL/GenBank/DDBJ databases">
        <authorList>
            <person name="Hackl T."/>
        </authorList>
    </citation>
    <scope>NUCLEOTIDE SEQUENCE</scope>
</reference>
<keyword evidence="10" id="KW-1185">Reference proteome</keyword>